<feature type="signal peptide" evidence="2">
    <location>
        <begin position="1"/>
        <end position="18"/>
    </location>
</feature>
<dbReference type="GeneID" id="100753106"/>
<name>A0A9J7HBM5_CRIGR</name>
<feature type="compositionally biased region" description="Polar residues" evidence="1">
    <location>
        <begin position="52"/>
        <end position="63"/>
    </location>
</feature>
<gene>
    <name evidence="4" type="primary">Mepe</name>
</gene>
<sequence length="474" mass="51585">MQAVAMCVGLLLFSVTWASPVKFQPQTVKTRQGYAEEQRANRMTREDKDSTNNKGGTNENLTASVYPEPSGDKGAENLEDILRNLPDQERHDAILARSIMQPIKRPVTGIERSGDENKEKKPKTVPSMIPADVRDAKDHLKHTGNQERHLPSQNSPAKSKGTHQIRRSTHYLTHLPQIRKIPSDFEGSGSPDTQVRGDNNVPPFSGDGQHFKYLPGKGGAVRPGLEGSASHMGLSGSDKAEIVNPHTSGLGSNEIPERERHGGDAVATRDKTAQRAGAVGVSLVEGSNDITGSTNFRELPGKEGNRIDAGSQNAHQGKVEFHYPQVPSREKLKGGSSDNSGSASYNEIPKRSKGSPRTDTEESYRNQVTLTEKRRFPDKGKSQGLVLPSHSLGNEAKSKGDSSHEGSVMTNSRRHHYVLHGQSNSTRNKGGVSQWIGGAWPSRRSHAYRRFSTHNRRDSSESSSGSSSESDGGD</sequence>
<feature type="chain" id="PRO_5039951691" evidence="2">
    <location>
        <begin position="19"/>
        <end position="474"/>
    </location>
</feature>
<feature type="compositionally biased region" description="Polar residues" evidence="1">
    <location>
        <begin position="336"/>
        <end position="345"/>
    </location>
</feature>
<dbReference type="GO" id="GO:1990430">
    <property type="term" value="F:extracellular matrix protein binding"/>
    <property type="evidence" value="ECO:0007669"/>
    <property type="project" value="TreeGrafter"/>
</dbReference>
<dbReference type="PANTHER" id="PTHR16510">
    <property type="entry name" value="EXTRACELLULAR MATRIX PHOSPHOGLYCOPROTEIN WITH ASARM MOTIF"/>
    <property type="match status" value="1"/>
</dbReference>
<dbReference type="CTD" id="56955"/>
<dbReference type="GO" id="GO:0031012">
    <property type="term" value="C:extracellular matrix"/>
    <property type="evidence" value="ECO:0007669"/>
    <property type="project" value="TreeGrafter"/>
</dbReference>
<reference evidence="3" key="1">
    <citation type="journal article" date="2018" name="Biotechnol. Bioeng.">
        <title>A reference genome of the Chinese hamster based on a hybrid assembly strategy.</title>
        <authorList>
            <person name="Rupp O."/>
            <person name="MacDonald M.L."/>
            <person name="Li S."/>
            <person name="Dhiman H."/>
            <person name="Polson S."/>
            <person name="Griep S."/>
            <person name="Heffner K."/>
            <person name="Hernandez I."/>
            <person name="Brinkrolf K."/>
            <person name="Jadhav V."/>
            <person name="Samoudi M."/>
            <person name="Hao H."/>
            <person name="Kingham B."/>
            <person name="Goesmann A."/>
            <person name="Betenbaugh M.J."/>
            <person name="Lewis N.E."/>
            <person name="Borth N."/>
            <person name="Lee K.H."/>
        </authorList>
    </citation>
    <scope>NUCLEOTIDE SEQUENCE [LARGE SCALE GENOMIC DNA]</scope>
    <source>
        <strain evidence="3">17A/GY</strain>
    </source>
</reference>
<dbReference type="PANTHER" id="PTHR16510:SF4">
    <property type="entry name" value="MATRIX EXTRACELLULAR PHOSPHOGLYCOPROTEIN"/>
    <property type="match status" value="1"/>
</dbReference>
<dbReference type="OrthoDB" id="9041543at2759"/>
<feature type="region of interest" description="Disordered" evidence="1">
    <location>
        <begin position="27"/>
        <end position="73"/>
    </location>
</feature>
<dbReference type="KEGG" id="cge:100753106"/>
<feature type="compositionally biased region" description="Low complexity" evidence="1">
    <location>
        <begin position="461"/>
        <end position="474"/>
    </location>
</feature>
<evidence type="ECO:0000313" key="3">
    <source>
        <dbReference type="Proteomes" id="UP001108280"/>
    </source>
</evidence>
<dbReference type="GO" id="GO:0031214">
    <property type="term" value="P:biomineral tissue development"/>
    <property type="evidence" value="ECO:0007669"/>
    <property type="project" value="InterPro"/>
</dbReference>
<keyword evidence="3" id="KW-1185">Reference proteome</keyword>
<protein>
    <submittedName>
        <fullName evidence="4">Matrix extracellular phosphoglycoprotein isoform X2</fullName>
    </submittedName>
</protein>
<dbReference type="Proteomes" id="UP001108280">
    <property type="component" value="Chromosome 1"/>
</dbReference>
<accession>A0A9J7HBM5</accession>
<keyword evidence="2" id="KW-0732">Signal</keyword>
<feature type="compositionally biased region" description="Basic residues" evidence="1">
    <location>
        <begin position="443"/>
        <end position="454"/>
    </location>
</feature>
<reference evidence="3" key="2">
    <citation type="journal article" date="2020" name="Biotechnol. Bioeng.">
        <title>Chromosome-scale scaffolds for the Chinese hamster reference genome assembly to facilitate the study of the CHO epigenome.</title>
        <authorList>
            <person name="Hilliard W."/>
            <person name="MacDonald M."/>
            <person name="Lee K.H."/>
        </authorList>
    </citation>
    <scope>NUCLEOTIDE SEQUENCE [LARGE SCALE GENOMIC DNA]</scope>
    <source>
        <strain evidence="3">17A/GY</strain>
    </source>
</reference>
<proteinExistence type="predicted"/>
<dbReference type="RefSeq" id="XP_035308950.1">
    <property type="nucleotide sequence ID" value="XM_035453059.1"/>
</dbReference>
<dbReference type="Pfam" id="PF07175">
    <property type="entry name" value="Osteoregulin"/>
    <property type="match status" value="1"/>
</dbReference>
<dbReference type="AlphaFoldDB" id="A0A9J7HBM5"/>
<evidence type="ECO:0000256" key="1">
    <source>
        <dbReference type="SAM" id="MobiDB-lite"/>
    </source>
</evidence>
<organism evidence="3 4">
    <name type="scientific">Cricetulus griseus</name>
    <name type="common">Chinese hamster</name>
    <name type="synonym">Cricetulus barabensis griseus</name>
    <dbReference type="NCBI Taxonomy" id="10029"/>
    <lineage>
        <taxon>Eukaryota</taxon>
        <taxon>Metazoa</taxon>
        <taxon>Chordata</taxon>
        <taxon>Craniata</taxon>
        <taxon>Vertebrata</taxon>
        <taxon>Euteleostomi</taxon>
        <taxon>Mammalia</taxon>
        <taxon>Eutheria</taxon>
        <taxon>Euarchontoglires</taxon>
        <taxon>Glires</taxon>
        <taxon>Rodentia</taxon>
        <taxon>Myomorpha</taxon>
        <taxon>Muroidea</taxon>
        <taxon>Cricetidae</taxon>
        <taxon>Cricetinae</taxon>
        <taxon>Cricetulus</taxon>
    </lineage>
</organism>
<feature type="compositionally biased region" description="Basic and acidic residues" evidence="1">
    <location>
        <begin position="371"/>
        <end position="381"/>
    </location>
</feature>
<evidence type="ECO:0000256" key="2">
    <source>
        <dbReference type="SAM" id="SignalP"/>
    </source>
</evidence>
<feature type="region of interest" description="Disordered" evidence="1">
    <location>
        <begin position="141"/>
        <end position="163"/>
    </location>
</feature>
<feature type="compositionally biased region" description="Basic and acidic residues" evidence="1">
    <location>
        <begin position="34"/>
        <end position="51"/>
    </location>
</feature>
<feature type="compositionally biased region" description="Basic and acidic residues" evidence="1">
    <location>
        <begin position="255"/>
        <end position="273"/>
    </location>
</feature>
<dbReference type="InterPro" id="IPR009837">
    <property type="entry name" value="MEPE"/>
</dbReference>
<reference evidence="4" key="3">
    <citation type="submission" date="2025-08" db="UniProtKB">
        <authorList>
            <consortium name="RefSeq"/>
        </authorList>
    </citation>
    <scope>IDENTIFICATION</scope>
    <source>
        <strain evidence="4">17A/GY</strain>
        <tissue evidence="4">Liver</tissue>
    </source>
</reference>
<evidence type="ECO:0000313" key="4">
    <source>
        <dbReference type="RefSeq" id="XP_035308950.1"/>
    </source>
</evidence>
<feature type="region of interest" description="Disordered" evidence="1">
    <location>
        <begin position="225"/>
        <end position="474"/>
    </location>
</feature>